<dbReference type="RefSeq" id="WP_255926835.1">
    <property type="nucleotide sequence ID" value="NZ_JANFNH010000008.1"/>
</dbReference>
<dbReference type="EMBL" id="JANFNH010000008">
    <property type="protein sequence ID" value="MCQ4042546.1"/>
    <property type="molecule type" value="Genomic_DNA"/>
</dbReference>
<name>A0ABT1PB23_9ACTN</name>
<proteinExistence type="predicted"/>
<dbReference type="Pfam" id="PF19741">
    <property type="entry name" value="DUF6230"/>
    <property type="match status" value="1"/>
</dbReference>
<reference evidence="1 2" key="1">
    <citation type="submission" date="2022-06" db="EMBL/GenBank/DDBJ databases">
        <title>Draft genome sequence of type strain Streptomyces rubrisoli DSM 42083.</title>
        <authorList>
            <person name="Duangmal K."/>
            <person name="Klaysubun C."/>
        </authorList>
    </citation>
    <scope>NUCLEOTIDE SEQUENCE [LARGE SCALE GENOMIC DNA]</scope>
    <source>
        <strain evidence="1 2">DSM 42083</strain>
    </source>
</reference>
<comment type="caution">
    <text evidence="1">The sequence shown here is derived from an EMBL/GenBank/DDBJ whole genome shotgun (WGS) entry which is preliminary data.</text>
</comment>
<protein>
    <submittedName>
        <fullName evidence="1">DUF6230 family protein</fullName>
    </submittedName>
</protein>
<sequence>MSHSLGRTRWKRFAVIMVPGMAVATTLGIGIAKGALAASFFVSGQRFQLSVDSLVGHGMSAYSTIDVTRNGVRIPVEVTGLRYALIRGLCESVVTEVPFLGPYTLRLTGADRVRRAEARDIFIDATSITARQQNSHGLNIGVAAGALTKGPVNPGDRHSRFFDPNGVAQQASTVFLADARWQAVAVTAVTLDVPDIRVRLRAGHHECF</sequence>
<organism evidence="1 2">
    <name type="scientific">Streptantibioticus rubrisoli</name>
    <dbReference type="NCBI Taxonomy" id="1387313"/>
    <lineage>
        <taxon>Bacteria</taxon>
        <taxon>Bacillati</taxon>
        <taxon>Actinomycetota</taxon>
        <taxon>Actinomycetes</taxon>
        <taxon>Kitasatosporales</taxon>
        <taxon>Streptomycetaceae</taxon>
        <taxon>Streptantibioticus</taxon>
    </lineage>
</organism>
<evidence type="ECO:0000313" key="1">
    <source>
        <dbReference type="EMBL" id="MCQ4042546.1"/>
    </source>
</evidence>
<accession>A0ABT1PB23</accession>
<keyword evidence="2" id="KW-1185">Reference proteome</keyword>
<dbReference type="InterPro" id="IPR046198">
    <property type="entry name" value="DUF6230"/>
</dbReference>
<dbReference type="Proteomes" id="UP001206206">
    <property type="component" value="Unassembled WGS sequence"/>
</dbReference>
<evidence type="ECO:0000313" key="2">
    <source>
        <dbReference type="Proteomes" id="UP001206206"/>
    </source>
</evidence>
<gene>
    <name evidence="1" type="ORF">NON19_11000</name>
</gene>